<evidence type="ECO:0008006" key="3">
    <source>
        <dbReference type="Google" id="ProtNLM"/>
    </source>
</evidence>
<dbReference type="EMBL" id="AHES01000049">
    <property type="protein sequence ID" value="EOO70831.1"/>
    <property type="molecule type" value="Genomic_DNA"/>
</dbReference>
<reference evidence="1 2" key="1">
    <citation type="submission" date="2012-12" db="EMBL/GenBank/DDBJ databases">
        <title>The Genome Sequence of Bacillus cereus VD021.</title>
        <authorList>
            <consortium name="The Broad Institute Genome Sequencing Platform"/>
            <consortium name="The Broad Institute Genome Sequencing Center for Infectious Disease"/>
            <person name="Feldgarden M."/>
            <person name="Van der Auwera G.A."/>
            <person name="Mahillon J."/>
            <person name="Duprez V."/>
            <person name="Timmery S."/>
            <person name="Mattelet C."/>
            <person name="Dierick K."/>
            <person name="Sun M."/>
            <person name="Yu Z."/>
            <person name="Zhu L."/>
            <person name="Hu X."/>
            <person name="Shank E.B."/>
            <person name="Swiecicka I."/>
            <person name="Hansen B.M."/>
            <person name="Andrup L."/>
            <person name="Walker B."/>
            <person name="Young S.K."/>
            <person name="Zeng Q."/>
            <person name="Gargeya S."/>
            <person name="Fitzgerald M."/>
            <person name="Haas B."/>
            <person name="Abouelleil A."/>
            <person name="Alvarado L."/>
            <person name="Arachchi H.M."/>
            <person name="Berlin A.M."/>
            <person name="Chapman S.B."/>
            <person name="Dewar J."/>
            <person name="Goldberg J."/>
            <person name="Griggs A."/>
            <person name="Gujja S."/>
            <person name="Hansen M."/>
            <person name="Howarth C."/>
            <person name="Imamovic A."/>
            <person name="Larimer J."/>
            <person name="McCowan C."/>
            <person name="Murphy C."/>
            <person name="Neiman D."/>
            <person name="Pearson M."/>
            <person name="Priest M."/>
            <person name="Roberts A."/>
            <person name="Saif S."/>
            <person name="Shea T."/>
            <person name="Sisk P."/>
            <person name="Sykes S."/>
            <person name="Wortman J."/>
            <person name="Nusbaum C."/>
            <person name="Birren B."/>
        </authorList>
    </citation>
    <scope>NUCLEOTIDE SEQUENCE [LARGE SCALE GENOMIC DNA]</scope>
    <source>
        <strain evidence="1 2">VD021</strain>
    </source>
</reference>
<proteinExistence type="predicted"/>
<accession>R8HDF6</accession>
<dbReference type="HOGENOM" id="CLU_1432614_0_0_9"/>
<dbReference type="InterPro" id="IPR004027">
    <property type="entry name" value="SEC_C_motif"/>
</dbReference>
<evidence type="ECO:0000313" key="2">
    <source>
        <dbReference type="Proteomes" id="UP000014040"/>
    </source>
</evidence>
<dbReference type="PATRIC" id="fig|1053224.3.peg.4576"/>
<dbReference type="Proteomes" id="UP000014040">
    <property type="component" value="Unassembled WGS sequence"/>
</dbReference>
<protein>
    <recommendedName>
        <fullName evidence="3">SEC-C motif-containing protein</fullName>
    </recommendedName>
</protein>
<gene>
    <name evidence="1" type="ORF">IIC_04525</name>
</gene>
<sequence>MVNRNDSCTCGSGKKYKKCCLDWRKNWSLGIEKIVCEKEIRDIIRSTFDFIVVHDYQGGCHLISAIVHILLTEKGYNSVIKLGEVQINNIIFDHSWIEIDGEVIDISIMNTLQDGFRYPPVLYGKSVATGLQVEYKYGVSHDIDATAQLVISQSIGQYIMDGVSHGSLQIMKIIAKNAGIEFDNIDEFIGKYYDTYRVKSVNQPV</sequence>
<dbReference type="Gene3D" id="3.10.450.50">
    <property type="match status" value="1"/>
</dbReference>
<dbReference type="AlphaFoldDB" id="R8HDF6"/>
<dbReference type="RefSeq" id="WP_016102605.1">
    <property type="nucleotide sequence ID" value="NZ_KB976282.1"/>
</dbReference>
<comment type="caution">
    <text evidence="1">The sequence shown here is derived from an EMBL/GenBank/DDBJ whole genome shotgun (WGS) entry which is preliminary data.</text>
</comment>
<evidence type="ECO:0000313" key="1">
    <source>
        <dbReference type="EMBL" id="EOO70831.1"/>
    </source>
</evidence>
<dbReference type="SUPFAM" id="SSF103642">
    <property type="entry name" value="Sec-C motif"/>
    <property type="match status" value="1"/>
</dbReference>
<name>R8HDF6_BACCE</name>
<organism evidence="1 2">
    <name type="scientific">Bacillus cereus VD021</name>
    <dbReference type="NCBI Taxonomy" id="1053224"/>
    <lineage>
        <taxon>Bacteria</taxon>
        <taxon>Bacillati</taxon>
        <taxon>Bacillota</taxon>
        <taxon>Bacilli</taxon>
        <taxon>Bacillales</taxon>
        <taxon>Bacillaceae</taxon>
        <taxon>Bacillus</taxon>
        <taxon>Bacillus cereus group</taxon>
    </lineage>
</organism>
<dbReference type="Pfam" id="PF02810">
    <property type="entry name" value="SEC-C"/>
    <property type="match status" value="1"/>
</dbReference>